<feature type="compositionally biased region" description="Basic and acidic residues" evidence="1">
    <location>
        <begin position="36"/>
        <end position="50"/>
    </location>
</feature>
<feature type="chain" id="PRO_5013093838" description="Multidrug transporter" evidence="2">
    <location>
        <begin position="24"/>
        <end position="141"/>
    </location>
</feature>
<feature type="signal peptide" evidence="2">
    <location>
        <begin position="1"/>
        <end position="23"/>
    </location>
</feature>
<evidence type="ECO:0008006" key="5">
    <source>
        <dbReference type="Google" id="ProtNLM"/>
    </source>
</evidence>
<name>A0A1V8M4L5_9GAMM</name>
<evidence type="ECO:0000313" key="4">
    <source>
        <dbReference type="Proteomes" id="UP000191980"/>
    </source>
</evidence>
<protein>
    <recommendedName>
        <fullName evidence="5">Multidrug transporter</fullName>
    </recommendedName>
</protein>
<reference evidence="3 4" key="1">
    <citation type="submission" date="2015-12" db="EMBL/GenBank/DDBJ databases">
        <authorList>
            <person name="Shamseldin A."/>
            <person name="Moawad H."/>
            <person name="Abd El-Rahim W.M."/>
            <person name="Sadowsky M.J."/>
        </authorList>
    </citation>
    <scope>NUCLEOTIDE SEQUENCE [LARGE SCALE GENOMIC DNA]</scope>
    <source>
        <strain evidence="3 4">WF1</strain>
    </source>
</reference>
<dbReference type="EMBL" id="LPUF01000001">
    <property type="protein sequence ID" value="OQK16499.1"/>
    <property type="molecule type" value="Genomic_DNA"/>
</dbReference>
<accession>A0A1V8M4L5</accession>
<dbReference type="OrthoDB" id="332175at2"/>
<comment type="caution">
    <text evidence="3">The sequence shown here is derived from an EMBL/GenBank/DDBJ whole genome shotgun (WGS) entry which is preliminary data.</text>
</comment>
<dbReference type="AlphaFoldDB" id="A0A1V8M4L5"/>
<feature type="compositionally biased region" description="Polar residues" evidence="1">
    <location>
        <begin position="26"/>
        <end position="35"/>
    </location>
</feature>
<sequence>MQYIRTCFFIASFIFLTQQTAFAAEQNDTSTSQQAKEVDSPTTKTEKDFDPTLSKAQDIATELDENSSTTTDMLSEIIIRPVAVIGSITGLAIFIAASPFSGLASIPEPHDAFKTTWNDFVVTPYYFAFRRPLGDYSVELN</sequence>
<dbReference type="RefSeq" id="WP_080521129.1">
    <property type="nucleotide sequence ID" value="NZ_LPUF01000001.1"/>
</dbReference>
<organism evidence="3 4">
    <name type="scientific">Methyloprofundus sedimenti</name>
    <dbReference type="NCBI Taxonomy" id="1420851"/>
    <lineage>
        <taxon>Bacteria</taxon>
        <taxon>Pseudomonadati</taxon>
        <taxon>Pseudomonadota</taxon>
        <taxon>Gammaproteobacteria</taxon>
        <taxon>Methylococcales</taxon>
        <taxon>Methylococcaceae</taxon>
        <taxon>Methyloprofundus</taxon>
    </lineage>
</organism>
<evidence type="ECO:0000256" key="1">
    <source>
        <dbReference type="SAM" id="MobiDB-lite"/>
    </source>
</evidence>
<evidence type="ECO:0000313" key="3">
    <source>
        <dbReference type="EMBL" id="OQK16499.1"/>
    </source>
</evidence>
<dbReference type="Proteomes" id="UP000191980">
    <property type="component" value="Unassembled WGS sequence"/>
</dbReference>
<proteinExistence type="predicted"/>
<gene>
    <name evidence="3" type="ORF">AU255_00915</name>
</gene>
<evidence type="ECO:0000256" key="2">
    <source>
        <dbReference type="SAM" id="SignalP"/>
    </source>
</evidence>
<feature type="region of interest" description="Disordered" evidence="1">
    <location>
        <begin position="26"/>
        <end position="51"/>
    </location>
</feature>
<keyword evidence="4" id="KW-1185">Reference proteome</keyword>
<keyword evidence="2" id="KW-0732">Signal</keyword>